<keyword evidence="1" id="KW-1133">Transmembrane helix</keyword>
<feature type="transmembrane region" description="Helical" evidence="1">
    <location>
        <begin position="131"/>
        <end position="152"/>
    </location>
</feature>
<feature type="transmembrane region" description="Helical" evidence="1">
    <location>
        <begin position="187"/>
        <end position="207"/>
    </location>
</feature>
<evidence type="ECO:0000313" key="3">
    <source>
        <dbReference type="Proteomes" id="UP001595387"/>
    </source>
</evidence>
<organism evidence="2 3">
    <name type="scientific">Virgibacillus sediminis</name>
    <dbReference type="NCBI Taxonomy" id="202260"/>
    <lineage>
        <taxon>Bacteria</taxon>
        <taxon>Bacillati</taxon>
        <taxon>Bacillota</taxon>
        <taxon>Bacilli</taxon>
        <taxon>Bacillales</taxon>
        <taxon>Bacillaceae</taxon>
        <taxon>Virgibacillus</taxon>
    </lineage>
</organism>
<feature type="transmembrane region" description="Helical" evidence="1">
    <location>
        <begin position="105"/>
        <end position="125"/>
    </location>
</feature>
<feature type="transmembrane region" description="Helical" evidence="1">
    <location>
        <begin position="57"/>
        <end position="75"/>
    </location>
</feature>
<dbReference type="Pfam" id="PF05975">
    <property type="entry name" value="EcsB"/>
    <property type="match status" value="1"/>
</dbReference>
<comment type="caution">
    <text evidence="2">The sequence shown here is derived from an EMBL/GenBank/DDBJ whole genome shotgun (WGS) entry which is preliminary data.</text>
</comment>
<proteinExistence type="predicted"/>
<gene>
    <name evidence="2" type="ORF">ACFODW_05225</name>
</gene>
<reference evidence="3" key="1">
    <citation type="journal article" date="2019" name="Int. J. Syst. Evol. Microbiol.">
        <title>The Global Catalogue of Microorganisms (GCM) 10K type strain sequencing project: providing services to taxonomists for standard genome sequencing and annotation.</title>
        <authorList>
            <consortium name="The Broad Institute Genomics Platform"/>
            <consortium name="The Broad Institute Genome Sequencing Center for Infectious Disease"/>
            <person name="Wu L."/>
            <person name="Ma J."/>
        </authorList>
    </citation>
    <scope>NUCLEOTIDE SEQUENCE [LARGE SCALE GENOMIC DNA]</scope>
    <source>
        <strain evidence="3">KCTC 13193</strain>
    </source>
</reference>
<feature type="transmembrane region" description="Helical" evidence="1">
    <location>
        <begin position="21"/>
        <end position="45"/>
    </location>
</feature>
<protein>
    <submittedName>
        <fullName evidence="2">ABC transporter permease</fullName>
    </submittedName>
</protein>
<accession>A0ABV7A3Z6</accession>
<evidence type="ECO:0000256" key="1">
    <source>
        <dbReference type="SAM" id="Phobius"/>
    </source>
</evidence>
<dbReference type="EMBL" id="JBHRRZ010000009">
    <property type="protein sequence ID" value="MFC2947752.1"/>
    <property type="molecule type" value="Genomic_DNA"/>
</dbReference>
<dbReference type="RefSeq" id="WP_390303977.1">
    <property type="nucleotide sequence ID" value="NZ_JBHRRZ010000009.1"/>
</dbReference>
<feature type="transmembrane region" description="Helical" evidence="1">
    <location>
        <begin position="164"/>
        <end position="181"/>
    </location>
</feature>
<sequence>MSGKQIFIRRLVREYKFQWSVIRSILDWSIILYAVLPLILIAPFIYMEAWNLTHLYWSDSIPFTVLLFALLLFCLKGKIRTFAMEADLLHLIQQKPTFVQLKRYGLLYTALQLLVETAFIGVIFLPILMLIYNFSLVDALLLALLLCTFRFFAATVKKAASRALTKWIILVAAFILVYLFALFTSPWLYGVGSIVAFSLIYIYHYTVMTITNRLFLKEVEIEKAERMKYIKFLLTFSNDVHVEPIKNSQNNKPFFLFPDSKRIFKTRNKLNGLLEVLLKSFLRDKRLLTCIPN</sequence>
<keyword evidence="1" id="KW-0472">Membrane</keyword>
<name>A0ABV7A3Z6_9BACI</name>
<evidence type="ECO:0000313" key="2">
    <source>
        <dbReference type="EMBL" id="MFC2947752.1"/>
    </source>
</evidence>
<dbReference type="Proteomes" id="UP001595387">
    <property type="component" value="Unassembled WGS sequence"/>
</dbReference>
<dbReference type="InterPro" id="IPR010288">
    <property type="entry name" value="EcsB_ABC"/>
</dbReference>
<keyword evidence="1" id="KW-0812">Transmembrane</keyword>
<keyword evidence="3" id="KW-1185">Reference proteome</keyword>